<reference evidence="1 2" key="1">
    <citation type="submission" date="2015-07" db="EMBL/GenBank/DDBJ databases">
        <title>Emmonsia species relationships and genome sequence.</title>
        <authorList>
            <person name="Cuomo C.A."/>
            <person name="Schwartz I.S."/>
            <person name="Kenyon C."/>
            <person name="de Hoog G.S."/>
            <person name="Govender N.P."/>
            <person name="Botha A."/>
            <person name="Moreno L."/>
            <person name="de Vries M."/>
            <person name="Munoz J.F."/>
            <person name="Stielow J.B."/>
        </authorList>
    </citation>
    <scope>NUCLEOTIDE SEQUENCE [LARGE SCALE GENOMIC DNA]</scope>
    <source>
        <strain evidence="1 2">CBS 136260</strain>
    </source>
</reference>
<organism evidence="1 2">
    <name type="scientific">Emergomyces africanus</name>
    <dbReference type="NCBI Taxonomy" id="1955775"/>
    <lineage>
        <taxon>Eukaryota</taxon>
        <taxon>Fungi</taxon>
        <taxon>Dikarya</taxon>
        <taxon>Ascomycota</taxon>
        <taxon>Pezizomycotina</taxon>
        <taxon>Eurotiomycetes</taxon>
        <taxon>Eurotiomycetidae</taxon>
        <taxon>Onygenales</taxon>
        <taxon>Ajellomycetaceae</taxon>
        <taxon>Emergomyces</taxon>
    </lineage>
</organism>
<comment type="caution">
    <text evidence="1">The sequence shown here is derived from an EMBL/GenBank/DDBJ whole genome shotgun (WGS) entry which is preliminary data.</text>
</comment>
<proteinExistence type="predicted"/>
<keyword evidence="2" id="KW-1185">Reference proteome</keyword>
<dbReference type="AlphaFoldDB" id="A0A1B7NRB9"/>
<dbReference type="OrthoDB" id="4206580at2759"/>
<name>A0A1B7NRB9_9EURO</name>
<evidence type="ECO:0000313" key="1">
    <source>
        <dbReference type="EMBL" id="OAX79335.1"/>
    </source>
</evidence>
<dbReference type="EMBL" id="LGUA01001060">
    <property type="protein sequence ID" value="OAX79335.1"/>
    <property type="molecule type" value="Genomic_DNA"/>
</dbReference>
<gene>
    <name evidence="1" type="ORF">ACJ72_06342</name>
</gene>
<protein>
    <submittedName>
        <fullName evidence="1">Uncharacterized protein</fullName>
    </submittedName>
</protein>
<accession>A0A1B7NRB9</accession>
<dbReference type="Proteomes" id="UP000091918">
    <property type="component" value="Unassembled WGS sequence"/>
</dbReference>
<sequence length="54" mass="5915">MSSTPGKHILSIDDAVAKPLKSAETIKLRESVKLHEAKRVREAFALLCQPPTAM</sequence>
<evidence type="ECO:0000313" key="2">
    <source>
        <dbReference type="Proteomes" id="UP000091918"/>
    </source>
</evidence>